<dbReference type="PANTHER" id="PTHR36933:SF1">
    <property type="entry name" value="SLL0788 PROTEIN"/>
    <property type="match status" value="1"/>
</dbReference>
<dbReference type="Pfam" id="PF03713">
    <property type="entry name" value="DUF305"/>
    <property type="match status" value="1"/>
</dbReference>
<dbReference type="HOGENOM" id="CLU_023239_0_0_6"/>
<dbReference type="Proteomes" id="UP000010116">
    <property type="component" value="Unassembled WGS sequence"/>
</dbReference>
<feature type="signal peptide" evidence="2">
    <location>
        <begin position="1"/>
        <end position="18"/>
    </location>
</feature>
<keyword evidence="2" id="KW-0732">Signal</keyword>
<feature type="chain" id="PRO_5003780419" evidence="2">
    <location>
        <begin position="19"/>
        <end position="723"/>
    </location>
</feature>
<feature type="region of interest" description="Disordered" evidence="1">
    <location>
        <begin position="244"/>
        <end position="270"/>
    </location>
</feature>
<name>J4KT86_9GAMM</name>
<evidence type="ECO:0000259" key="3">
    <source>
        <dbReference type="Pfam" id="PF03713"/>
    </source>
</evidence>
<evidence type="ECO:0000256" key="1">
    <source>
        <dbReference type="SAM" id="MobiDB-lite"/>
    </source>
</evidence>
<proteinExistence type="predicted"/>
<dbReference type="EMBL" id="JH611164">
    <property type="protein sequence ID" value="EJP74019.1"/>
    <property type="molecule type" value="Genomic_DNA"/>
</dbReference>
<protein>
    <submittedName>
        <fullName evidence="4">Putative secreted protein</fullName>
    </submittedName>
</protein>
<feature type="compositionally biased region" description="Basic and acidic residues" evidence="1">
    <location>
        <begin position="249"/>
        <end position="265"/>
    </location>
</feature>
<organism evidence="4 5">
    <name type="scientific">SAR86 cluster bacterium SAR86B</name>
    <dbReference type="NCBI Taxonomy" id="1123867"/>
    <lineage>
        <taxon>Bacteria</taxon>
        <taxon>Pseudomonadati</taxon>
        <taxon>Pseudomonadota</taxon>
        <taxon>Gammaproteobacteria</taxon>
        <taxon>SAR86 cluster</taxon>
    </lineage>
</organism>
<sequence length="723" mass="80299">MKNNFLFLFFICANTLYANNFNNEDSQIIQPGAPGKPSIILNQDEATNIANSSYTKADVNFLQGMIVHHDQAVLMSRLAEDRTNNKTIVDLAKRIESSQIDEINFMQSWLKERDENASHDHLNHHMHMKMMGMASEKQLKDLKNSKSTKFDRLFLSLMIAHHDGALEMVKDLKKYPGSAYDPILNEFVSDLVNDQGVEIERMNIIAVGLSDDPRAGLTGGLYIADEAILNLELVASLKKPVGFFDPDNPEEKGSEDLSEDNENKTTEQISRSLRSPMLSFSNTDMAFKDDLLVAGSYHGFNMYQIDSNGVPNLITSVVCPGGQGDVSIVEHLLIMSVEEIRSRIDCGREGVGRDASPERFRGIRIFDISDIKNPVQVGIVQTCRGSHTHSVVSGPDENGKIIVYNSGTGSVRDEEELETCIGNIPGDNRTALFRIDVIEIPIDDPSQAKIVSSPTVFADPETGSLAGLWRGGDHGDDTQDTNRTDQCHDITVFPSLNIAAGACSGNGILFDITDPYNPKRLDVVTDVGFAYWHSATFNNDGTKVIFTDEWGGGGRARCRAWDPLDWGADAIYDIVDNKLVFKSHYKMPAPQLETENCVAHNGSIIPIPNRDIFVQAWYQGGISVVDFTDSNNPQEIAYFDRGPILEDILITGGYWSSYYYDGYIYGTEITRGLDVFKLVPSEYLNKEEIELAAKAIPIIGPNVFNPQQQIPLTWPNKKDSMSL</sequence>
<dbReference type="PANTHER" id="PTHR36933">
    <property type="entry name" value="SLL0788 PROTEIN"/>
    <property type="match status" value="1"/>
</dbReference>
<feature type="domain" description="DUF305" evidence="3">
    <location>
        <begin position="58"/>
        <end position="203"/>
    </location>
</feature>
<dbReference type="AlphaFoldDB" id="J4KT86"/>
<dbReference type="InterPro" id="IPR012347">
    <property type="entry name" value="Ferritin-like"/>
</dbReference>
<reference evidence="4 5" key="1">
    <citation type="journal article" date="2012" name="ISME J.">
        <title>Genomic insights to SAR86, an abundant and uncultivated marine bacterial lineage.</title>
        <authorList>
            <person name="Dupont C.L."/>
            <person name="Rusch D.B."/>
            <person name="Yooseph S."/>
            <person name="Lombardo M.J."/>
            <person name="Richter R.A."/>
            <person name="Valas R."/>
            <person name="Novotny M."/>
            <person name="Yee-Greenbaum J."/>
            <person name="Selengut J.D."/>
            <person name="Haft D.H."/>
            <person name="Halpern A.L."/>
            <person name="Lasken R.S."/>
            <person name="Nealson K."/>
            <person name="Friedman R."/>
            <person name="Venter J.C."/>
        </authorList>
    </citation>
    <scope>NUCLEOTIDE SEQUENCE [LARGE SCALE GENOMIC DNA]</scope>
</reference>
<dbReference type="Gene3D" id="1.20.1260.10">
    <property type="match status" value="1"/>
</dbReference>
<gene>
    <name evidence="4" type="ORF">NT02SARS_0624</name>
</gene>
<evidence type="ECO:0000256" key="2">
    <source>
        <dbReference type="SAM" id="SignalP"/>
    </source>
</evidence>
<accession>J4KT86</accession>
<dbReference type="InterPro" id="IPR005183">
    <property type="entry name" value="DUF305_CopM-like"/>
</dbReference>
<dbReference type="SUPFAM" id="SSF75011">
    <property type="entry name" value="3-carboxy-cis,cis-mucoante lactonizing enzyme"/>
    <property type="match status" value="1"/>
</dbReference>
<evidence type="ECO:0000313" key="5">
    <source>
        <dbReference type="Proteomes" id="UP000010116"/>
    </source>
</evidence>
<evidence type="ECO:0000313" key="4">
    <source>
        <dbReference type="EMBL" id="EJP74019.1"/>
    </source>
</evidence>